<proteinExistence type="predicted"/>
<organism evidence="2 3">
    <name type="scientific">Daucus carota subsp. sativus</name>
    <name type="common">Carrot</name>
    <dbReference type="NCBI Taxonomy" id="79200"/>
    <lineage>
        <taxon>Eukaryota</taxon>
        <taxon>Viridiplantae</taxon>
        <taxon>Streptophyta</taxon>
        <taxon>Embryophyta</taxon>
        <taxon>Tracheophyta</taxon>
        <taxon>Spermatophyta</taxon>
        <taxon>Magnoliopsida</taxon>
        <taxon>eudicotyledons</taxon>
        <taxon>Gunneridae</taxon>
        <taxon>Pentapetalae</taxon>
        <taxon>asterids</taxon>
        <taxon>campanulids</taxon>
        <taxon>Apiales</taxon>
        <taxon>Apiaceae</taxon>
        <taxon>Apioideae</taxon>
        <taxon>Scandiceae</taxon>
        <taxon>Daucinae</taxon>
        <taxon>Daucus</taxon>
        <taxon>Daucus sect. Daucus</taxon>
    </lineage>
</organism>
<feature type="transmembrane region" description="Helical" evidence="1">
    <location>
        <begin position="7"/>
        <end position="30"/>
    </location>
</feature>
<accession>A0AAF1ATT6</accession>
<reference evidence="2" key="2">
    <citation type="submission" date="2022-03" db="EMBL/GenBank/DDBJ databases">
        <title>Draft title - Genomic analysis of global carrot germplasm unveils the trajectory of domestication and the origin of high carotenoid orange carrot.</title>
        <authorList>
            <person name="Iorizzo M."/>
            <person name="Ellison S."/>
            <person name="Senalik D."/>
            <person name="Macko-Podgorni A."/>
            <person name="Grzebelus D."/>
            <person name="Bostan H."/>
            <person name="Rolling W."/>
            <person name="Curaba J."/>
            <person name="Simon P."/>
        </authorList>
    </citation>
    <scope>NUCLEOTIDE SEQUENCE</scope>
    <source>
        <tissue evidence="2">Leaf</tissue>
    </source>
</reference>
<name>A0AAF1ATT6_DAUCS</name>
<sequence length="34" mass="4000">MIFIRGIGILHSFSVVYLYFLYAFSSHVILHQNL</sequence>
<dbReference type="Proteomes" id="UP000077755">
    <property type="component" value="Chromosome 3"/>
</dbReference>
<dbReference type="AlphaFoldDB" id="A0AAF1ATT6"/>
<protein>
    <submittedName>
        <fullName evidence="2">Uncharacterized protein</fullName>
    </submittedName>
</protein>
<evidence type="ECO:0000313" key="2">
    <source>
        <dbReference type="EMBL" id="WOG95098.1"/>
    </source>
</evidence>
<keyword evidence="1" id="KW-1133">Transmembrane helix</keyword>
<keyword evidence="1" id="KW-0472">Membrane</keyword>
<dbReference type="EMBL" id="CP093345">
    <property type="protein sequence ID" value="WOG95098.1"/>
    <property type="molecule type" value="Genomic_DNA"/>
</dbReference>
<evidence type="ECO:0000313" key="3">
    <source>
        <dbReference type="Proteomes" id="UP000077755"/>
    </source>
</evidence>
<gene>
    <name evidence="2" type="ORF">DCAR_0314400</name>
</gene>
<keyword evidence="3" id="KW-1185">Reference proteome</keyword>
<reference evidence="2" key="1">
    <citation type="journal article" date="2016" name="Nat. Genet.">
        <title>A high-quality carrot genome assembly provides new insights into carotenoid accumulation and asterid genome evolution.</title>
        <authorList>
            <person name="Iorizzo M."/>
            <person name="Ellison S."/>
            <person name="Senalik D."/>
            <person name="Zeng P."/>
            <person name="Satapoomin P."/>
            <person name="Huang J."/>
            <person name="Bowman M."/>
            <person name="Iovene M."/>
            <person name="Sanseverino W."/>
            <person name="Cavagnaro P."/>
            <person name="Yildiz M."/>
            <person name="Macko-Podgorni A."/>
            <person name="Moranska E."/>
            <person name="Grzebelus E."/>
            <person name="Grzebelus D."/>
            <person name="Ashrafi H."/>
            <person name="Zheng Z."/>
            <person name="Cheng S."/>
            <person name="Spooner D."/>
            <person name="Van Deynze A."/>
            <person name="Simon P."/>
        </authorList>
    </citation>
    <scope>NUCLEOTIDE SEQUENCE</scope>
    <source>
        <tissue evidence="2">Leaf</tissue>
    </source>
</reference>
<evidence type="ECO:0000256" key="1">
    <source>
        <dbReference type="SAM" id="Phobius"/>
    </source>
</evidence>
<keyword evidence="1" id="KW-0812">Transmembrane</keyword>